<sequence length="467" mass="52275">MEELSYYLPQKISVRCNPLNVQGGTSDSSIGADTMGGYVVFAMQNKNNSGYYSSSFTIVMDMRGNIKNIEPTMHNFPNDFHFISLKPFYSDPSYFIGGLDIAQNQDGPVYLWNWDGTQEKKYVKLLNGSQVDCHDVTESVGEEAAWMTSNGDGFKRMNLRTGEKEFIANFPGYIQDPNHVQMVDDDTIAIVSSRMNNAIVKVNVTSSEIIWIAGGPNGTLDLIDEKGRQYEAGSISLWSGQHNVEYFGEDEYYLFDDGTHVFDGGHTKVHNSSRLMIVKVDEAANTAHISWMYDLGVWTPIYGDNDRLPSGNSLGALWTGQRTTKLFDHQAQIIEVTQEGEMAWEMNVYGNNSWKAANTFAGWMIYSAERIYDAPLVSRIVCTDGGGGIGLTLSFVTHNSFKQTSLYDGKYAVYNSTGHEQVNTGFKFKPFWRDTMITVDLPETCDCTGTLHVTNQYGVKTKKTLQI</sequence>
<protein>
    <submittedName>
        <fullName evidence="1">Uncharacterized protein</fullName>
    </submittedName>
</protein>
<dbReference type="GO" id="GO:0004062">
    <property type="term" value="F:aryl sulfotransferase activity"/>
    <property type="evidence" value="ECO:0007669"/>
    <property type="project" value="InterPro"/>
</dbReference>
<organism evidence="1">
    <name type="scientific">Octactis speculum</name>
    <dbReference type="NCBI Taxonomy" id="3111310"/>
    <lineage>
        <taxon>Eukaryota</taxon>
        <taxon>Sar</taxon>
        <taxon>Stramenopiles</taxon>
        <taxon>Ochrophyta</taxon>
        <taxon>Dictyochophyceae</taxon>
        <taxon>Dictyochales</taxon>
        <taxon>Dictyochaceae</taxon>
        <taxon>Octactis</taxon>
    </lineage>
</organism>
<dbReference type="PANTHER" id="PTHR35340:SF5">
    <property type="entry name" value="ASST-DOMAIN-CONTAINING PROTEIN"/>
    <property type="match status" value="1"/>
</dbReference>
<gene>
    <name evidence="1" type="ORF">DSPE1174_LOCUS22739</name>
</gene>
<proteinExistence type="predicted"/>
<dbReference type="PANTHER" id="PTHR35340">
    <property type="entry name" value="PQQ ENZYME REPEAT PROTEIN-RELATED"/>
    <property type="match status" value="1"/>
</dbReference>
<accession>A0A7S2DIW7</accession>
<dbReference type="SUPFAM" id="SSF63829">
    <property type="entry name" value="Calcium-dependent phosphotriesterase"/>
    <property type="match status" value="1"/>
</dbReference>
<name>A0A7S2DIW7_9STRA</name>
<dbReference type="EMBL" id="HBGS01044113">
    <property type="protein sequence ID" value="CAD9455587.1"/>
    <property type="molecule type" value="Transcribed_RNA"/>
</dbReference>
<dbReference type="Pfam" id="PF05935">
    <property type="entry name" value="Arylsulfotrans"/>
    <property type="match status" value="1"/>
</dbReference>
<dbReference type="InterPro" id="IPR053143">
    <property type="entry name" value="Arylsulfate_ST"/>
</dbReference>
<dbReference type="AlphaFoldDB" id="A0A7S2DIW7"/>
<dbReference type="InterPro" id="IPR010262">
    <property type="entry name" value="Arylsulfotransferase_bact"/>
</dbReference>
<evidence type="ECO:0000313" key="1">
    <source>
        <dbReference type="EMBL" id="CAD9455587.1"/>
    </source>
</evidence>
<reference evidence="1" key="1">
    <citation type="submission" date="2021-01" db="EMBL/GenBank/DDBJ databases">
        <authorList>
            <person name="Corre E."/>
            <person name="Pelletier E."/>
            <person name="Niang G."/>
            <person name="Scheremetjew M."/>
            <person name="Finn R."/>
            <person name="Kale V."/>
            <person name="Holt S."/>
            <person name="Cochrane G."/>
            <person name="Meng A."/>
            <person name="Brown T."/>
            <person name="Cohen L."/>
        </authorList>
    </citation>
    <scope>NUCLEOTIDE SEQUENCE</scope>
    <source>
        <strain evidence="1">CCMP1381</strain>
    </source>
</reference>